<feature type="compositionally biased region" description="Pro residues" evidence="1">
    <location>
        <begin position="527"/>
        <end position="536"/>
    </location>
</feature>
<dbReference type="HOGENOM" id="CLU_026156_0_0_0"/>
<evidence type="ECO:0000313" key="3">
    <source>
        <dbReference type="EMBL" id="ADB16479.1"/>
    </source>
</evidence>
<dbReference type="PANTHER" id="PTHR35565:SF1">
    <property type="entry name" value="TYPE VI SECRETION SYSTEM CONTRACTILE SHEATH LARGE SUBUNIT"/>
    <property type="match status" value="1"/>
</dbReference>
<feature type="region of interest" description="Disordered" evidence="1">
    <location>
        <begin position="1"/>
        <end position="21"/>
    </location>
</feature>
<feature type="region of interest" description="Disordered" evidence="1">
    <location>
        <begin position="518"/>
        <end position="581"/>
    </location>
</feature>
<dbReference type="Pfam" id="PF05943">
    <property type="entry name" value="VipB"/>
    <property type="match status" value="1"/>
</dbReference>
<reference evidence="3 4" key="1">
    <citation type="journal article" date="2009" name="Stand. Genomic Sci.">
        <title>Complete genome sequence of Pirellula staleyi type strain (ATCC 27377).</title>
        <authorList>
            <person name="Clum A."/>
            <person name="Tindall B.J."/>
            <person name="Sikorski J."/>
            <person name="Ivanova N."/>
            <person name="Mavrommatis K."/>
            <person name="Lucas S."/>
            <person name="Glavina del Rio T."/>
            <person name="Nolan M."/>
            <person name="Chen F."/>
            <person name="Tice H."/>
            <person name="Pitluck S."/>
            <person name="Cheng J.F."/>
            <person name="Chertkov O."/>
            <person name="Brettin T."/>
            <person name="Han C."/>
            <person name="Detter J.C."/>
            <person name="Kuske C."/>
            <person name="Bruce D."/>
            <person name="Goodwin L."/>
            <person name="Ovchinikova G."/>
            <person name="Pati A."/>
            <person name="Mikhailova N."/>
            <person name="Chen A."/>
            <person name="Palaniappan K."/>
            <person name="Land M."/>
            <person name="Hauser L."/>
            <person name="Chang Y.J."/>
            <person name="Jeffries C.D."/>
            <person name="Chain P."/>
            <person name="Rohde M."/>
            <person name="Goker M."/>
            <person name="Bristow J."/>
            <person name="Eisen J.A."/>
            <person name="Markowitz V."/>
            <person name="Hugenholtz P."/>
            <person name="Kyrpides N.C."/>
            <person name="Klenk H.P."/>
            <person name="Lapidus A."/>
        </authorList>
    </citation>
    <scope>NUCLEOTIDE SEQUENCE [LARGE SCALE GENOMIC DNA]</scope>
    <source>
        <strain evidence="4">ATCC 27377 / DSM 6068 / ICPB 4128</strain>
    </source>
</reference>
<sequence length="592" mass="62882">MSMKYSVNFGTMGQTPPARSGKGGEVLRIALLGDFSAGASRGRLETGDDLAKRKPLRVDVDNLDQIIARLNITMQLPVGADGESVEVKIGSMDDFHPDQLYDNVELFSGLAGLRSRLKNKSTFAKAAQEMQSWVSSEKIDRHLSTVAKSRSSVVPVDGKLSDFARLVGKTTADAEKTTSIDGLLKAIIGPLVVPAKDPKADALVAAVDEAIGEAMRSVLHHPDFQTLESLWRSVDLLTRRLETGPNLQLVIYDISAEELAADLSSAESLDQSGLYKLLVEQPTLDVQQGSLGLLVGNYVFEQTPPHAELLGRIAKIAASAQAPFITSTSPDCLKKVKPEEVHPLIQEAWDALKGSPEAVYLAIASPRFMLRNPYGDRTDSIDRFEFEEFTRQSGLKGMLWGNPAILAGLLLGQTFERQGMKKMNLGSILSVDDMPYYFYEDQDGDQVALPCTERLVNVATAEWMAKQRFIPVLALKGKNEVRLGGFQSLSGKPVAGPWAPVTINFVTGAVTAAPPPPAPVAAAPAPAAAPTPPPAAEAPAAPAEDPAAAAASADAELDALLASLSAPDPAPPAASGGDDAIDPELAALLADL</sequence>
<feature type="compositionally biased region" description="Low complexity" evidence="1">
    <location>
        <begin position="537"/>
        <end position="567"/>
    </location>
</feature>
<dbReference type="eggNOG" id="COG3517">
    <property type="taxonomic scope" value="Bacteria"/>
</dbReference>
<keyword evidence="4" id="KW-1185">Reference proteome</keyword>
<dbReference type="KEGG" id="psl:Psta_1804"/>
<dbReference type="InterPro" id="IPR044031">
    <property type="entry name" value="TssC1_N"/>
</dbReference>
<evidence type="ECO:0000256" key="1">
    <source>
        <dbReference type="SAM" id="MobiDB-lite"/>
    </source>
</evidence>
<gene>
    <name evidence="3" type="ordered locus">Psta_1804</name>
</gene>
<evidence type="ECO:0000259" key="2">
    <source>
        <dbReference type="Pfam" id="PF05943"/>
    </source>
</evidence>
<dbReference type="EMBL" id="CP001848">
    <property type="protein sequence ID" value="ADB16479.1"/>
    <property type="molecule type" value="Genomic_DNA"/>
</dbReference>
<name>D2QZ24_PIRSD</name>
<dbReference type="Pfam" id="PF05591">
    <property type="entry name" value="T6SS_VipA"/>
    <property type="match status" value="1"/>
</dbReference>
<dbReference type="InterPro" id="IPR008312">
    <property type="entry name" value="T6SS_TssB1"/>
</dbReference>
<dbReference type="PANTHER" id="PTHR35565">
    <property type="entry name" value="CYTOPLASMIC PROTEIN-RELATED"/>
    <property type="match status" value="1"/>
</dbReference>
<dbReference type="STRING" id="530564.Psta_1804"/>
<dbReference type="Proteomes" id="UP000001887">
    <property type="component" value="Chromosome"/>
</dbReference>
<proteinExistence type="predicted"/>
<dbReference type="AlphaFoldDB" id="D2QZ24"/>
<dbReference type="OrthoDB" id="9764000at2"/>
<evidence type="ECO:0000313" key="4">
    <source>
        <dbReference type="Proteomes" id="UP000001887"/>
    </source>
</evidence>
<dbReference type="InterPro" id="IPR010269">
    <property type="entry name" value="T6SS_TssC-like"/>
</dbReference>
<accession>D2QZ24</accession>
<organism evidence="3 4">
    <name type="scientific">Pirellula staleyi (strain ATCC 27377 / DSM 6068 / ICPB 4128)</name>
    <name type="common">Pirella staleyi</name>
    <dbReference type="NCBI Taxonomy" id="530564"/>
    <lineage>
        <taxon>Bacteria</taxon>
        <taxon>Pseudomonadati</taxon>
        <taxon>Planctomycetota</taxon>
        <taxon>Planctomycetia</taxon>
        <taxon>Pirellulales</taxon>
        <taxon>Pirellulaceae</taxon>
        <taxon>Pirellula</taxon>
    </lineage>
</organism>
<protein>
    <recommendedName>
        <fullName evidence="2">TssC1 N-terminal domain-containing protein</fullName>
    </recommendedName>
</protein>
<dbReference type="eggNOG" id="COG3516">
    <property type="taxonomic scope" value="Bacteria"/>
</dbReference>
<feature type="domain" description="TssC1 N-terminal" evidence="2">
    <location>
        <begin position="201"/>
        <end position="489"/>
    </location>
</feature>